<evidence type="ECO:0000313" key="12">
    <source>
        <dbReference type="Proteomes" id="UP001500221"/>
    </source>
</evidence>
<evidence type="ECO:0000256" key="9">
    <source>
        <dbReference type="SAM" id="SignalP"/>
    </source>
</evidence>
<comment type="caution">
    <text evidence="11">The sequence shown here is derived from an EMBL/GenBank/DDBJ whole genome shotgun (WGS) entry which is preliminary data.</text>
</comment>
<dbReference type="Pfam" id="PF00355">
    <property type="entry name" value="Rieske"/>
    <property type="match status" value="1"/>
</dbReference>
<evidence type="ECO:0000259" key="10">
    <source>
        <dbReference type="PROSITE" id="PS51296"/>
    </source>
</evidence>
<dbReference type="InterPro" id="IPR036922">
    <property type="entry name" value="Rieske_2Fe-2S_sf"/>
</dbReference>
<keyword evidence="6" id="KW-0411">Iron-sulfur</keyword>
<evidence type="ECO:0000256" key="3">
    <source>
        <dbReference type="ARBA" id="ARBA00022714"/>
    </source>
</evidence>
<reference evidence="12" key="1">
    <citation type="journal article" date="2019" name="Int. J. Syst. Evol. Microbiol.">
        <title>The Global Catalogue of Microorganisms (GCM) 10K type strain sequencing project: providing services to taxonomists for standard genome sequencing and annotation.</title>
        <authorList>
            <consortium name="The Broad Institute Genomics Platform"/>
            <consortium name="The Broad Institute Genome Sequencing Center for Infectious Disease"/>
            <person name="Wu L."/>
            <person name="Ma J."/>
        </authorList>
    </citation>
    <scope>NUCLEOTIDE SEQUENCE [LARGE SCALE GENOMIC DNA]</scope>
    <source>
        <strain evidence="12">JCM 18459</strain>
    </source>
</reference>
<dbReference type="EMBL" id="BAABKG010000003">
    <property type="protein sequence ID" value="GAA5149579.1"/>
    <property type="molecule type" value="Genomic_DNA"/>
</dbReference>
<feature type="domain" description="Rieske" evidence="10">
    <location>
        <begin position="50"/>
        <end position="142"/>
    </location>
</feature>
<dbReference type="PROSITE" id="PS51257">
    <property type="entry name" value="PROKAR_LIPOPROTEIN"/>
    <property type="match status" value="1"/>
</dbReference>
<dbReference type="Gene3D" id="2.102.10.10">
    <property type="entry name" value="Rieske [2Fe-2S] iron-sulphur domain"/>
    <property type="match status" value="1"/>
</dbReference>
<evidence type="ECO:0000256" key="5">
    <source>
        <dbReference type="ARBA" id="ARBA00023004"/>
    </source>
</evidence>
<keyword evidence="12" id="KW-1185">Reference proteome</keyword>
<dbReference type="RefSeq" id="WP_345458824.1">
    <property type="nucleotide sequence ID" value="NZ_BAABKG010000003.1"/>
</dbReference>
<keyword evidence="9" id="KW-0732">Signal</keyword>
<dbReference type="PANTHER" id="PTHR10134">
    <property type="entry name" value="CYTOCHROME B-C1 COMPLEX SUBUNIT RIESKE, MITOCHONDRIAL"/>
    <property type="match status" value="1"/>
</dbReference>
<dbReference type="PROSITE" id="PS51296">
    <property type="entry name" value="RIESKE"/>
    <property type="match status" value="1"/>
</dbReference>
<evidence type="ECO:0000256" key="6">
    <source>
        <dbReference type="ARBA" id="ARBA00023014"/>
    </source>
</evidence>
<proteinExistence type="predicted"/>
<evidence type="ECO:0000256" key="2">
    <source>
        <dbReference type="ARBA" id="ARBA00015816"/>
    </source>
</evidence>
<evidence type="ECO:0000256" key="4">
    <source>
        <dbReference type="ARBA" id="ARBA00022723"/>
    </source>
</evidence>
<dbReference type="InterPro" id="IPR017941">
    <property type="entry name" value="Rieske_2Fe-2S"/>
</dbReference>
<organism evidence="11 12">
    <name type="scientific">Nocardioides marinquilinus</name>
    <dbReference type="NCBI Taxonomy" id="1210400"/>
    <lineage>
        <taxon>Bacteria</taxon>
        <taxon>Bacillati</taxon>
        <taxon>Actinomycetota</taxon>
        <taxon>Actinomycetes</taxon>
        <taxon>Propionibacteriales</taxon>
        <taxon>Nocardioidaceae</taxon>
        <taxon>Nocardioides</taxon>
    </lineage>
</organism>
<protein>
    <recommendedName>
        <fullName evidence="2">Cytochrome bc1 complex Rieske iron-sulfur subunit</fullName>
    </recommendedName>
    <alternativeName>
        <fullName evidence="8">Cytochrome bc1 reductase complex subunit QcrA</fullName>
    </alternativeName>
</protein>
<gene>
    <name evidence="11" type="ORF">GCM10023340_25100</name>
</gene>
<evidence type="ECO:0000256" key="1">
    <source>
        <dbReference type="ARBA" id="ARBA00002494"/>
    </source>
</evidence>
<keyword evidence="5" id="KW-0408">Iron</keyword>
<keyword evidence="3" id="KW-0001">2Fe-2S</keyword>
<evidence type="ECO:0000313" key="11">
    <source>
        <dbReference type="EMBL" id="GAA5149579.1"/>
    </source>
</evidence>
<dbReference type="SUPFAM" id="SSF50022">
    <property type="entry name" value="ISP domain"/>
    <property type="match status" value="1"/>
</dbReference>
<comment type="function">
    <text evidence="1">Iron-sulfur subunit of the cytochrome bc1 complex, an essential component of the respiratory electron transport chain required for ATP synthesis. The bc1 complex catalyzes the oxidation of menaquinol and the reduction of cytochrome c in the respiratory chain. The bc1 complex operates through a Q-cycle mechanism that couples electron transfer to generation of the proton gradient that drives ATP synthesis.</text>
</comment>
<name>A0ABP9PR24_9ACTN</name>
<accession>A0ABP9PR24</accession>
<feature type="signal peptide" evidence="9">
    <location>
        <begin position="1"/>
        <end position="29"/>
    </location>
</feature>
<keyword evidence="4" id="KW-0479">Metal-binding</keyword>
<evidence type="ECO:0000256" key="8">
    <source>
        <dbReference type="ARBA" id="ARBA00029586"/>
    </source>
</evidence>
<feature type="chain" id="PRO_5046571523" description="Cytochrome bc1 complex Rieske iron-sulfur subunit" evidence="9">
    <location>
        <begin position="30"/>
        <end position="143"/>
    </location>
</feature>
<dbReference type="CDD" id="cd03467">
    <property type="entry name" value="Rieske"/>
    <property type="match status" value="1"/>
</dbReference>
<sequence>MSRRQVDALVTRRVAFQGFGALGAAFALAACGGGDDGGSGGDGAAPESGAGLAAVSEVPVGGGIVIGDQNIVLVQPTEGEFKAYSAACTHQGTTVNAPTEQGIICPNHGSIFSIEDGSVVQGPATQPLPEVAVEVKDGQVVAA</sequence>
<dbReference type="Proteomes" id="UP001500221">
    <property type="component" value="Unassembled WGS sequence"/>
</dbReference>
<dbReference type="InterPro" id="IPR014349">
    <property type="entry name" value="Rieske_Fe-S_prot"/>
</dbReference>
<keyword evidence="7" id="KW-1015">Disulfide bond</keyword>
<evidence type="ECO:0000256" key="7">
    <source>
        <dbReference type="ARBA" id="ARBA00023157"/>
    </source>
</evidence>